<gene>
    <name evidence="7" type="ORF">GPM918_LOCUS3761</name>
    <name evidence="8" type="ORF">OVA965_LOCUS29657</name>
    <name evidence="9" type="ORF">SRO942_LOCUS3761</name>
    <name evidence="10" type="ORF">TMI583_LOCUS30441</name>
</gene>
<evidence type="ECO:0000256" key="5">
    <source>
        <dbReference type="SAM" id="Phobius"/>
    </source>
</evidence>
<evidence type="ECO:0000313" key="9">
    <source>
        <dbReference type="EMBL" id="CAF3591100.1"/>
    </source>
</evidence>
<evidence type="ECO:0000256" key="2">
    <source>
        <dbReference type="ARBA" id="ARBA00022692"/>
    </source>
</evidence>
<evidence type="ECO:0000313" key="8">
    <source>
        <dbReference type="EMBL" id="CAF1325893.1"/>
    </source>
</evidence>
<dbReference type="EMBL" id="CAJNOQ010000478">
    <property type="protein sequence ID" value="CAF0805707.1"/>
    <property type="molecule type" value="Genomic_DNA"/>
</dbReference>
<keyword evidence="4 5" id="KW-0472">Membrane</keyword>
<feature type="transmembrane region" description="Helical" evidence="5">
    <location>
        <begin position="12"/>
        <end position="39"/>
    </location>
</feature>
<dbReference type="Proteomes" id="UP000681722">
    <property type="component" value="Unassembled WGS sequence"/>
</dbReference>
<evidence type="ECO:0000259" key="6">
    <source>
        <dbReference type="Pfam" id="PF04116"/>
    </source>
</evidence>
<dbReference type="GO" id="GO:0016020">
    <property type="term" value="C:membrane"/>
    <property type="evidence" value="ECO:0007669"/>
    <property type="project" value="UniProtKB-SubCell"/>
</dbReference>
<proteinExistence type="predicted"/>
<feature type="domain" description="Fatty acid hydroxylase" evidence="6">
    <location>
        <begin position="109"/>
        <end position="244"/>
    </location>
</feature>
<evidence type="ECO:0000256" key="3">
    <source>
        <dbReference type="ARBA" id="ARBA00022989"/>
    </source>
</evidence>
<evidence type="ECO:0000313" key="7">
    <source>
        <dbReference type="EMBL" id="CAF0805707.1"/>
    </source>
</evidence>
<feature type="transmembrane region" description="Helical" evidence="5">
    <location>
        <begin position="60"/>
        <end position="81"/>
    </location>
</feature>
<feature type="transmembrane region" description="Helical" evidence="5">
    <location>
        <begin position="101"/>
        <end position="122"/>
    </location>
</feature>
<dbReference type="InterPro" id="IPR006694">
    <property type="entry name" value="Fatty_acid_hydroxylase"/>
</dbReference>
<accession>A0A813T793</accession>
<name>A0A813T793_9BILA</name>
<keyword evidence="2 5" id="KW-0812">Transmembrane</keyword>
<reference evidence="7" key="1">
    <citation type="submission" date="2021-02" db="EMBL/GenBank/DDBJ databases">
        <authorList>
            <person name="Nowell W R."/>
        </authorList>
    </citation>
    <scope>NUCLEOTIDE SEQUENCE</scope>
</reference>
<dbReference type="Proteomes" id="UP000663829">
    <property type="component" value="Unassembled WGS sequence"/>
</dbReference>
<sequence length="289" mass="34370">MLCEISIWGNFITTWMALSLIAFVVLLFSSGTIFYRYYVNITYEKWLKKSNPKYPSPESIRMEIIMMTKGMLSATLCPSIALHLSQQRMSQGYCGVNEYGWKYLVLSFFIIWIGTDFFEFFYHRIGHTIDYCWNVHKSHHQFYNPTPFAVIADEYTDQFVRALPLVILPIIMPINMDLLFFEFAIFFYGYGVYLHWGHELDYPDAHHPIINTSFQHYLHHAVSIKNKPYHTGFFFKLWDQLFGSIYDQKCFCVKCEVKNGNRTHEQYLKVDKPDYSVLLNINFWKKAKF</sequence>
<evidence type="ECO:0000313" key="10">
    <source>
        <dbReference type="EMBL" id="CAF4136967.1"/>
    </source>
</evidence>
<evidence type="ECO:0000256" key="4">
    <source>
        <dbReference type="ARBA" id="ARBA00023136"/>
    </source>
</evidence>
<keyword evidence="11" id="KW-1185">Reference proteome</keyword>
<comment type="caution">
    <text evidence="7">The sequence shown here is derived from an EMBL/GenBank/DDBJ whole genome shotgun (WGS) entry which is preliminary data.</text>
</comment>
<protein>
    <recommendedName>
        <fullName evidence="6">Fatty acid hydroxylase domain-containing protein</fullName>
    </recommendedName>
</protein>
<dbReference type="InterPro" id="IPR050307">
    <property type="entry name" value="Sterol_Desaturase_Related"/>
</dbReference>
<keyword evidence="3 5" id="KW-1133">Transmembrane helix</keyword>
<dbReference type="Proteomes" id="UP000682733">
    <property type="component" value="Unassembled WGS sequence"/>
</dbReference>
<evidence type="ECO:0000256" key="1">
    <source>
        <dbReference type="ARBA" id="ARBA00004370"/>
    </source>
</evidence>
<dbReference type="EMBL" id="CAJOBC010000478">
    <property type="protein sequence ID" value="CAF3591100.1"/>
    <property type="molecule type" value="Genomic_DNA"/>
</dbReference>
<organism evidence="7 11">
    <name type="scientific">Didymodactylos carnosus</name>
    <dbReference type="NCBI Taxonomy" id="1234261"/>
    <lineage>
        <taxon>Eukaryota</taxon>
        <taxon>Metazoa</taxon>
        <taxon>Spiralia</taxon>
        <taxon>Gnathifera</taxon>
        <taxon>Rotifera</taxon>
        <taxon>Eurotatoria</taxon>
        <taxon>Bdelloidea</taxon>
        <taxon>Philodinida</taxon>
        <taxon>Philodinidae</taxon>
        <taxon>Didymodactylos</taxon>
    </lineage>
</organism>
<dbReference type="AlphaFoldDB" id="A0A813T793"/>
<dbReference type="GO" id="GO:0008610">
    <property type="term" value="P:lipid biosynthetic process"/>
    <property type="evidence" value="ECO:0007669"/>
    <property type="project" value="InterPro"/>
</dbReference>
<comment type="subcellular location">
    <subcellularLocation>
        <location evidence="1">Membrane</location>
    </subcellularLocation>
</comment>
<evidence type="ECO:0000313" key="11">
    <source>
        <dbReference type="Proteomes" id="UP000663829"/>
    </source>
</evidence>
<dbReference type="GO" id="GO:0005506">
    <property type="term" value="F:iron ion binding"/>
    <property type="evidence" value="ECO:0007669"/>
    <property type="project" value="InterPro"/>
</dbReference>
<dbReference type="Proteomes" id="UP000677228">
    <property type="component" value="Unassembled WGS sequence"/>
</dbReference>
<dbReference type="OrthoDB" id="408954at2759"/>
<dbReference type="GO" id="GO:0016491">
    <property type="term" value="F:oxidoreductase activity"/>
    <property type="evidence" value="ECO:0007669"/>
    <property type="project" value="InterPro"/>
</dbReference>
<dbReference type="PANTHER" id="PTHR11863">
    <property type="entry name" value="STEROL DESATURASE"/>
    <property type="match status" value="1"/>
</dbReference>
<dbReference type="EMBL" id="CAJOBA010042629">
    <property type="protein sequence ID" value="CAF4136967.1"/>
    <property type="molecule type" value="Genomic_DNA"/>
</dbReference>
<dbReference type="EMBL" id="CAJNOK010021018">
    <property type="protein sequence ID" value="CAF1325893.1"/>
    <property type="molecule type" value="Genomic_DNA"/>
</dbReference>
<dbReference type="Pfam" id="PF04116">
    <property type="entry name" value="FA_hydroxylase"/>
    <property type="match status" value="1"/>
</dbReference>